<dbReference type="InterPro" id="IPR001347">
    <property type="entry name" value="SIS_dom"/>
</dbReference>
<evidence type="ECO:0000256" key="2">
    <source>
        <dbReference type="ARBA" id="ARBA00012916"/>
    </source>
</evidence>
<dbReference type="NCBIfam" id="NF001484">
    <property type="entry name" value="PRK00331.1"/>
    <property type="match status" value="1"/>
</dbReference>
<dbReference type="Gene3D" id="3.60.20.10">
    <property type="entry name" value="Glutamine Phosphoribosylpyrophosphate, subunit 1, domain 1"/>
    <property type="match status" value="1"/>
</dbReference>
<dbReference type="NCBIfam" id="TIGR01135">
    <property type="entry name" value="glmS"/>
    <property type="match status" value="1"/>
</dbReference>
<dbReference type="GO" id="GO:0006487">
    <property type="term" value="P:protein N-linked glycosylation"/>
    <property type="evidence" value="ECO:0007669"/>
    <property type="project" value="TreeGrafter"/>
</dbReference>
<evidence type="ECO:0000256" key="3">
    <source>
        <dbReference type="ARBA" id="ARBA00016090"/>
    </source>
</evidence>
<dbReference type="EMBL" id="CP029288">
    <property type="protein sequence ID" value="AWR97839.1"/>
    <property type="molecule type" value="Genomic_DNA"/>
</dbReference>
<accession>A0A2U9IP66</accession>
<dbReference type="Proteomes" id="UP000248410">
    <property type="component" value="Chromosome"/>
</dbReference>
<keyword evidence="4" id="KW-0032">Aminotransferase</keyword>
<dbReference type="InterPro" id="IPR047084">
    <property type="entry name" value="GFAT_N"/>
</dbReference>
<evidence type="ECO:0000313" key="11">
    <source>
        <dbReference type="EMBL" id="AWR97839.1"/>
    </source>
</evidence>
<dbReference type="InterPro" id="IPR029055">
    <property type="entry name" value="Ntn_hydrolases_N"/>
</dbReference>
<dbReference type="PANTHER" id="PTHR10937">
    <property type="entry name" value="GLUCOSAMINE--FRUCTOSE-6-PHOSPHATE AMINOTRANSFERASE, ISOMERIZING"/>
    <property type="match status" value="1"/>
</dbReference>
<evidence type="ECO:0000256" key="5">
    <source>
        <dbReference type="ARBA" id="ARBA00022679"/>
    </source>
</evidence>
<dbReference type="OrthoDB" id="372195at2157"/>
<reference evidence="11 12" key="1">
    <citation type="submission" date="2018-05" db="EMBL/GenBank/DDBJ databases">
        <title>Complete Genome Sequences of Extremely Thermoacidophilic, Metal-Mobilizing Type-Strain Members of the Archaeal Family Sulfolobaceae: Acidianus brierleyi DSM-1651T, Acidianus sulfidivorans DSM-18786T, Metallosphaera hakonensis DSM-7519T, and Metallosphaera prunae DSM-10039T.</title>
        <authorList>
            <person name="Counts J.A."/>
            <person name="Kelly R.M."/>
        </authorList>
    </citation>
    <scope>NUCLEOTIDE SEQUENCE [LARGE SCALE GENOMIC DNA]</scope>
    <source>
        <strain evidence="11 12">JP7</strain>
    </source>
</reference>
<evidence type="ECO:0000313" key="12">
    <source>
        <dbReference type="Proteomes" id="UP000248410"/>
    </source>
</evidence>
<dbReference type="Gene3D" id="3.40.50.10490">
    <property type="entry name" value="Glucose-6-phosphate isomerase like protein, domain 1"/>
    <property type="match status" value="2"/>
</dbReference>
<organism evidence="11 12">
    <name type="scientific">Acidianus sulfidivorans JP7</name>
    <dbReference type="NCBI Taxonomy" id="619593"/>
    <lineage>
        <taxon>Archaea</taxon>
        <taxon>Thermoproteota</taxon>
        <taxon>Thermoprotei</taxon>
        <taxon>Sulfolobales</taxon>
        <taxon>Sulfolobaceae</taxon>
        <taxon>Acidianus</taxon>
    </lineage>
</organism>
<dbReference type="InterPro" id="IPR035490">
    <property type="entry name" value="GlmS/FrlB_SIS"/>
</dbReference>
<keyword evidence="5" id="KW-0808">Transferase</keyword>
<dbReference type="CDD" id="cd05009">
    <property type="entry name" value="SIS_GlmS_GlmD_2"/>
    <property type="match status" value="1"/>
</dbReference>
<dbReference type="CDD" id="cd05008">
    <property type="entry name" value="SIS_GlmS_GlmD_1"/>
    <property type="match status" value="1"/>
</dbReference>
<dbReference type="EC" id="2.6.1.16" evidence="2"/>
<protein>
    <recommendedName>
        <fullName evidence="3">Glutamine--fructose-6-phosphate aminotransferase [isomerizing]</fullName>
        <ecNumber evidence="2">2.6.1.16</ecNumber>
    </recommendedName>
</protein>
<evidence type="ECO:0000259" key="9">
    <source>
        <dbReference type="PROSITE" id="PS51278"/>
    </source>
</evidence>
<sequence>MCGIIGIIAKDKKENLATITVQCLERLEYRGYDSVGIAAIKNNQIEIRKAKGKLEEVVKKLNILSMSGDTFLGHTRWATHGEPTDYNAHPHTDCTNSIAVIHNGTIRNFNELKEELISLGHTFKSETDTEVIPHLIEEFKKRGMDNFTAFKSAVNAIQGTYAILAIIKDEENKIYFAKKDNPLVIGIADKMNFVSSDIPSFLPYTNKIVILIDGDIGYITDKEVYIENFGKPVKIEDRIKIITWDASAASKEGYEHYMLKEIHESPIAVEDTISGMISEIDKIKQSIKLINSAKRIIITAAGTSYHAGLIFSILLQREGYNAIPLIASEYYNLKTSDEDVILAISQSGETLDVIQAIKRFKQNNSPVISLTNIIESAIARESDIKLYTRAGPEIGVAATKTFTSQVAALLLLYNFLTQKDYSYLSKAKDVIRYSLNYQGEARLIGEELATKTNAYYLGRGLSLPLAMEGALKIKEIAYIHAEAYPAGESKHGPIALVEKGFPVIFINDGELTEDLQNNVQEMKARKAITYGISVNKKINTEKEIFLNSNENLSIFAIIPIIQLIAYYAAVKRGNDPDKPRNLAKTVTVE</sequence>
<dbReference type="Pfam" id="PF01380">
    <property type="entry name" value="SIS"/>
    <property type="match status" value="2"/>
</dbReference>
<dbReference type="InterPro" id="IPR005855">
    <property type="entry name" value="GFAT"/>
</dbReference>
<gene>
    <name evidence="11" type="primary">glmS</name>
    <name evidence="11" type="ORF">DFR86_09995</name>
</gene>
<feature type="domain" description="SIS" evidence="10">
    <location>
        <begin position="286"/>
        <end position="422"/>
    </location>
</feature>
<dbReference type="PROSITE" id="PS51464">
    <property type="entry name" value="SIS"/>
    <property type="match status" value="2"/>
</dbReference>
<dbReference type="AlphaFoldDB" id="A0A2U9IP66"/>
<dbReference type="PROSITE" id="PS51278">
    <property type="entry name" value="GATASE_TYPE_2"/>
    <property type="match status" value="1"/>
</dbReference>
<evidence type="ECO:0000256" key="7">
    <source>
        <dbReference type="ARBA" id="ARBA00022962"/>
    </source>
</evidence>
<evidence type="ECO:0000259" key="10">
    <source>
        <dbReference type="PROSITE" id="PS51464"/>
    </source>
</evidence>
<dbReference type="GO" id="GO:0004360">
    <property type="term" value="F:glutamine-fructose-6-phosphate transaminase (isomerizing) activity"/>
    <property type="evidence" value="ECO:0007669"/>
    <property type="project" value="UniProtKB-EC"/>
</dbReference>
<dbReference type="SUPFAM" id="SSF56235">
    <property type="entry name" value="N-terminal nucleophile aminohydrolases (Ntn hydrolases)"/>
    <property type="match status" value="1"/>
</dbReference>
<keyword evidence="7" id="KW-0315">Glutamine amidotransferase</keyword>
<dbReference type="InterPro" id="IPR017932">
    <property type="entry name" value="GATase_2_dom"/>
</dbReference>
<name>A0A2U9IP66_9CREN</name>
<evidence type="ECO:0000256" key="8">
    <source>
        <dbReference type="ARBA" id="ARBA00055466"/>
    </source>
</evidence>
<dbReference type="RefSeq" id="WP_110380729.1">
    <property type="nucleotide sequence ID" value="NZ_CP029288.2"/>
</dbReference>
<dbReference type="Pfam" id="PF13522">
    <property type="entry name" value="GATase_6"/>
    <property type="match status" value="1"/>
</dbReference>
<dbReference type="KEGG" id="asul:DFR86_09995"/>
<dbReference type="GO" id="GO:0006047">
    <property type="term" value="P:UDP-N-acetylglucosamine metabolic process"/>
    <property type="evidence" value="ECO:0007669"/>
    <property type="project" value="TreeGrafter"/>
</dbReference>
<dbReference type="GO" id="GO:0097367">
    <property type="term" value="F:carbohydrate derivative binding"/>
    <property type="evidence" value="ECO:0007669"/>
    <property type="project" value="InterPro"/>
</dbReference>
<comment type="catalytic activity">
    <reaction evidence="1">
        <text>D-fructose 6-phosphate + L-glutamine = D-glucosamine 6-phosphate + L-glutamate</text>
        <dbReference type="Rhea" id="RHEA:13237"/>
        <dbReference type="ChEBI" id="CHEBI:29985"/>
        <dbReference type="ChEBI" id="CHEBI:58359"/>
        <dbReference type="ChEBI" id="CHEBI:58725"/>
        <dbReference type="ChEBI" id="CHEBI:61527"/>
        <dbReference type="EC" id="2.6.1.16"/>
    </reaction>
</comment>
<comment type="function">
    <text evidence="8">Catalyzes the first step in hexosamine metabolism, converting fructose-6P into glucosamine-6P using glutamine as a nitrogen source.</text>
</comment>
<keyword evidence="12" id="KW-1185">Reference proteome</keyword>
<evidence type="ECO:0000256" key="1">
    <source>
        <dbReference type="ARBA" id="ARBA00001031"/>
    </source>
</evidence>
<dbReference type="InterPro" id="IPR035466">
    <property type="entry name" value="GlmS/AgaS_SIS"/>
</dbReference>
<dbReference type="GeneID" id="36838302"/>
<evidence type="ECO:0000256" key="4">
    <source>
        <dbReference type="ARBA" id="ARBA00022576"/>
    </source>
</evidence>
<keyword evidence="6" id="KW-0677">Repeat</keyword>
<dbReference type="FunFam" id="3.60.20.10:FF:000006">
    <property type="entry name" value="Glutamine--fructose-6-phosphate aminotransferase [isomerizing]"/>
    <property type="match status" value="1"/>
</dbReference>
<feature type="domain" description="Glutamine amidotransferase type-2" evidence="9">
    <location>
        <begin position="2"/>
        <end position="222"/>
    </location>
</feature>
<dbReference type="PANTHER" id="PTHR10937:SF0">
    <property type="entry name" value="GLUTAMINE--FRUCTOSE-6-PHOSPHATE TRANSAMINASE (ISOMERIZING)"/>
    <property type="match status" value="1"/>
</dbReference>
<dbReference type="InterPro" id="IPR046348">
    <property type="entry name" value="SIS_dom_sf"/>
</dbReference>
<dbReference type="SUPFAM" id="SSF53697">
    <property type="entry name" value="SIS domain"/>
    <property type="match status" value="1"/>
</dbReference>
<dbReference type="GO" id="GO:0006002">
    <property type="term" value="P:fructose 6-phosphate metabolic process"/>
    <property type="evidence" value="ECO:0007669"/>
    <property type="project" value="TreeGrafter"/>
</dbReference>
<proteinExistence type="predicted"/>
<evidence type="ECO:0000256" key="6">
    <source>
        <dbReference type="ARBA" id="ARBA00022737"/>
    </source>
</evidence>
<dbReference type="CDD" id="cd00714">
    <property type="entry name" value="GFAT"/>
    <property type="match status" value="1"/>
</dbReference>
<feature type="domain" description="SIS" evidence="10">
    <location>
        <begin position="444"/>
        <end position="579"/>
    </location>
</feature>